<dbReference type="InterPro" id="IPR019405">
    <property type="entry name" value="Lactonase_7-beta_prop"/>
</dbReference>
<dbReference type="InterPro" id="IPR015943">
    <property type="entry name" value="WD40/YVTN_repeat-like_dom_sf"/>
</dbReference>
<dbReference type="HOGENOM" id="CLU_038716_3_2_9"/>
<dbReference type="Gene3D" id="2.130.10.10">
    <property type="entry name" value="YVTN repeat-like/Quinoprotein amine dehydrogenase"/>
    <property type="match status" value="1"/>
</dbReference>
<keyword evidence="3" id="KW-1185">Reference proteome</keyword>
<dbReference type="KEGG" id="cpy:Cphy_1746"/>
<dbReference type="Pfam" id="PF10282">
    <property type="entry name" value="Lactonase"/>
    <property type="match status" value="1"/>
</dbReference>
<dbReference type="RefSeq" id="WP_012199772.1">
    <property type="nucleotide sequence ID" value="NC_010001.1"/>
</dbReference>
<dbReference type="STRING" id="357809.Cphy_1746"/>
<dbReference type="InterPro" id="IPR050282">
    <property type="entry name" value="Cycloisomerase_2"/>
</dbReference>
<sequence>MELIISGYGAKTADTIKGFILEEDGAFHENWKDSLENPSFVCQVDGYLFTVTENDGAVIYLYGREGQGYQLLDQKRIDGSALCHITYSPKNKALFGACYGTGTLFAVRVESGHFGDILHHEIQQEGTARTRAHCVLLNHMEDRLVTVNIALNRIFIYAINQGYLTLERSIKAPEGSGPRHALFSEDESYLYVITEYSNEIFVYDLMDEDRLVQRISTLTSQFNGISYCSTLCFSQNNAYLYAANRGAETIALFSVSSDGRLSYLEEYDCGGQNPRHMILSEDGKKLLVCNQNSHQVICFQLDTEQGSIIGKLGSQDFTSPSGILEVKR</sequence>
<dbReference type="OrthoDB" id="9790815at2"/>
<dbReference type="SUPFAM" id="SSF51004">
    <property type="entry name" value="C-terminal (heme d1) domain of cytochrome cd1-nitrite reductase"/>
    <property type="match status" value="1"/>
</dbReference>
<dbReference type="PANTHER" id="PTHR30344">
    <property type="entry name" value="6-PHOSPHOGLUCONOLACTONASE-RELATED"/>
    <property type="match status" value="1"/>
</dbReference>
<evidence type="ECO:0000256" key="1">
    <source>
        <dbReference type="ARBA" id="ARBA00005564"/>
    </source>
</evidence>
<name>A9KS86_LACP7</name>
<protein>
    <submittedName>
        <fullName evidence="2">3-carboxymuconate cyclase-like protein</fullName>
    </submittedName>
</protein>
<dbReference type="eggNOG" id="COG2706">
    <property type="taxonomic scope" value="Bacteria"/>
</dbReference>
<reference evidence="3" key="1">
    <citation type="submission" date="2007-11" db="EMBL/GenBank/DDBJ databases">
        <title>Complete genome sequence of Clostridium phytofermentans ISDg.</title>
        <authorList>
            <person name="Leschine S.B."/>
            <person name="Warnick T.A."/>
            <person name="Blanchard J.L."/>
            <person name="Schnell D.J."/>
            <person name="Petit E.L."/>
            <person name="LaTouf W.G."/>
            <person name="Copeland A."/>
            <person name="Lucas S."/>
            <person name="Lapidus A."/>
            <person name="Barry K."/>
            <person name="Glavina del Rio T."/>
            <person name="Dalin E."/>
            <person name="Tice H."/>
            <person name="Pitluck S."/>
            <person name="Kiss H."/>
            <person name="Brettin T."/>
            <person name="Bruce D."/>
            <person name="Detter J.C."/>
            <person name="Han C."/>
            <person name="Kuske C."/>
            <person name="Schmutz J."/>
            <person name="Larimer F."/>
            <person name="Land M."/>
            <person name="Hauser L."/>
            <person name="Kyrpides N."/>
            <person name="Kim E.A."/>
            <person name="Richardson P."/>
        </authorList>
    </citation>
    <scope>NUCLEOTIDE SEQUENCE [LARGE SCALE GENOMIC DNA]</scope>
    <source>
        <strain evidence="3">ATCC 700394 / DSM 18823 / ISDg</strain>
    </source>
</reference>
<dbReference type="PANTHER" id="PTHR30344:SF1">
    <property type="entry name" value="6-PHOSPHOGLUCONOLACTONASE"/>
    <property type="match status" value="1"/>
</dbReference>
<organism evidence="2 3">
    <name type="scientific">Lachnoclostridium phytofermentans (strain ATCC 700394 / DSM 18823 / ISDg)</name>
    <name type="common">Clostridium phytofermentans</name>
    <dbReference type="NCBI Taxonomy" id="357809"/>
    <lineage>
        <taxon>Bacteria</taxon>
        <taxon>Bacillati</taxon>
        <taxon>Bacillota</taxon>
        <taxon>Clostridia</taxon>
        <taxon>Lachnospirales</taxon>
        <taxon>Lachnospiraceae</taxon>
    </lineage>
</organism>
<dbReference type="EMBL" id="CP000885">
    <property type="protein sequence ID" value="ABX42118.1"/>
    <property type="molecule type" value="Genomic_DNA"/>
</dbReference>
<evidence type="ECO:0000313" key="2">
    <source>
        <dbReference type="EMBL" id="ABX42118.1"/>
    </source>
</evidence>
<proteinExistence type="inferred from homology"/>
<gene>
    <name evidence="2" type="ordered locus">Cphy_1746</name>
</gene>
<evidence type="ECO:0000313" key="3">
    <source>
        <dbReference type="Proteomes" id="UP000000370"/>
    </source>
</evidence>
<dbReference type="Proteomes" id="UP000000370">
    <property type="component" value="Chromosome"/>
</dbReference>
<dbReference type="GO" id="GO:0017057">
    <property type="term" value="F:6-phosphogluconolactonase activity"/>
    <property type="evidence" value="ECO:0007669"/>
    <property type="project" value="TreeGrafter"/>
</dbReference>
<dbReference type="InterPro" id="IPR011048">
    <property type="entry name" value="Haem_d1_sf"/>
</dbReference>
<dbReference type="AlphaFoldDB" id="A9KS86"/>
<accession>A9KS86</accession>
<comment type="similarity">
    <text evidence="1">Belongs to the cycloisomerase 2 family.</text>
</comment>